<name>A0A1Y1HTT3_KLENI</name>
<dbReference type="AlphaFoldDB" id="A0A1Y1HTT3"/>
<evidence type="ECO:0000313" key="3">
    <source>
        <dbReference type="Proteomes" id="UP000054558"/>
    </source>
</evidence>
<protein>
    <submittedName>
        <fullName evidence="2">Uncharacterized protein</fullName>
    </submittedName>
</protein>
<dbReference type="GO" id="GO:0006487">
    <property type="term" value="P:protein N-linked glycosylation"/>
    <property type="evidence" value="ECO:0000318"/>
    <property type="project" value="GO_Central"/>
</dbReference>
<accession>A0A1Y1HTT3</accession>
<dbReference type="EMBL" id="DF236976">
    <property type="protein sequence ID" value="GAQ79248.1"/>
    <property type="molecule type" value="Genomic_DNA"/>
</dbReference>
<evidence type="ECO:0000256" key="1">
    <source>
        <dbReference type="SAM" id="MobiDB-lite"/>
    </source>
</evidence>
<proteinExistence type="predicted"/>
<dbReference type="OrthoDB" id="2014825at2759"/>
<reference evidence="2 3" key="1">
    <citation type="journal article" date="2014" name="Nat. Commun.">
        <title>Klebsormidium flaccidum genome reveals primary factors for plant terrestrial adaptation.</title>
        <authorList>
            <person name="Hori K."/>
            <person name="Maruyama F."/>
            <person name="Fujisawa T."/>
            <person name="Togashi T."/>
            <person name="Yamamoto N."/>
            <person name="Seo M."/>
            <person name="Sato S."/>
            <person name="Yamada T."/>
            <person name="Mori H."/>
            <person name="Tajima N."/>
            <person name="Moriyama T."/>
            <person name="Ikeuchi M."/>
            <person name="Watanabe M."/>
            <person name="Wada H."/>
            <person name="Kobayashi K."/>
            <person name="Saito M."/>
            <person name="Masuda T."/>
            <person name="Sasaki-Sekimoto Y."/>
            <person name="Mashiguchi K."/>
            <person name="Awai K."/>
            <person name="Shimojima M."/>
            <person name="Masuda S."/>
            <person name="Iwai M."/>
            <person name="Nobusawa T."/>
            <person name="Narise T."/>
            <person name="Kondo S."/>
            <person name="Saito H."/>
            <person name="Sato R."/>
            <person name="Murakawa M."/>
            <person name="Ihara Y."/>
            <person name="Oshima-Yamada Y."/>
            <person name="Ohtaka K."/>
            <person name="Satoh M."/>
            <person name="Sonobe K."/>
            <person name="Ishii M."/>
            <person name="Ohtani R."/>
            <person name="Kanamori-Sato M."/>
            <person name="Honoki R."/>
            <person name="Miyazaki D."/>
            <person name="Mochizuki H."/>
            <person name="Umetsu J."/>
            <person name="Higashi K."/>
            <person name="Shibata D."/>
            <person name="Kamiya Y."/>
            <person name="Sato N."/>
            <person name="Nakamura Y."/>
            <person name="Tabata S."/>
            <person name="Ida S."/>
            <person name="Kurokawa K."/>
            <person name="Ohta H."/>
        </authorList>
    </citation>
    <scope>NUCLEOTIDE SEQUENCE [LARGE SCALE GENOMIC DNA]</scope>
    <source>
        <strain evidence="2 3">NIES-2285</strain>
    </source>
</reference>
<dbReference type="Proteomes" id="UP000054558">
    <property type="component" value="Unassembled WGS sequence"/>
</dbReference>
<feature type="region of interest" description="Disordered" evidence="1">
    <location>
        <begin position="545"/>
        <end position="596"/>
    </location>
</feature>
<dbReference type="GO" id="GO:0046921">
    <property type="term" value="F:alpha-(1-&gt;6)-fucosyltransferase activity"/>
    <property type="evidence" value="ECO:0000318"/>
    <property type="project" value="GO_Central"/>
</dbReference>
<gene>
    <name evidence="2" type="ORF">KFL_000270070</name>
</gene>
<dbReference type="PANTHER" id="PTHR13132">
    <property type="entry name" value="ALPHA- 1,6 -FUCOSYLTRANSFERASE"/>
    <property type="match status" value="1"/>
</dbReference>
<dbReference type="PANTHER" id="PTHR13132:SF34">
    <property type="entry name" value="O-FUCOSYLTRANSFERASE FAMILY PROTEIN"/>
    <property type="match status" value="1"/>
</dbReference>
<keyword evidence="3" id="KW-1185">Reference proteome</keyword>
<dbReference type="Gene3D" id="3.40.50.11350">
    <property type="match status" value="1"/>
</dbReference>
<feature type="compositionally biased region" description="Low complexity" evidence="1">
    <location>
        <begin position="434"/>
        <end position="454"/>
    </location>
</feature>
<sequence>MNKFGSRWAATALVIVVGAVLLAFYGTTRKPQELLLLQNAVKQLLTCTGPGCGANDVASGPEWYRDVQTVPLDAKKLEAGSITWTQAAADVIVGEIVRVQFPENCSSTKWLAIQQLSDDVLYEYQNFLALLVFGASLGYTVVPIHDSPMLPYATCRDKSLHCYFQPFTKCSLYNEPERLVRFGDAFYEYTHGRDFLHRDMGKVVRGDWGDQLLTLIPYGPHYPNEQPYKHEWLSALWERLAATGDVTVVGGGQASPEHIEAMVFSVVSDWMFKPVGRIEDQAAAILAQQGGTKYPVLGLEMRTGYGGGPERFGDLGQVDVLAYDGKKMGRLIKDLRWAFKTGADNAGHSWNSSFVITDSDFFLEELIEKSDTLGVAAASNILYDQLAADKSDVVVRRGLRGRGTPLGGFGKQRRLRQKLGGGLPGGDESRRELWSSSSRPGNGAVSGVSDAGVGQRDKVNRSGLSTLYNRVSEAFSGTHCGSLSSNDSVTCRSLVRLCRVLSSLGHQLIDRVQGPKKGLGLITAIEMATPFDHARLRSFPASRRKLSQVDAVDSKPPVETSDSPLQKAGASKELETGDLFGRPESGQDWSGPEARRHAEDRALANALILSRLSDYAIISSRSNVGRLAAQVISARKRVTQTGPLGPVVHSTTGGGLVNPLGASAGPGLPGGTLRWSNTVEKLVYEELDRTQFPEDCENARWLMTRPHNQGVALNFHSYQMALLLAVSLGRTLVVDSSEAPQQPSDSGACVLETLETLFEPLSGCKYDAPSVGDSEVTLTWQGAMVTSAEAAQKRVVRLETVVPTPSGFVDRGESWVEPTWWEAFLENLIVAGNLRLEGGGDVHGAPFLDLHFMLWSITTQWMWRPQARVREITDAIKCAWPDRREPTVAVHVRRTDRGWGDGFFREHHRFRDLGDYGRAVEKLEADWGIHWPSVFLFTDTASVLRQAAANATDLGFTDSERQVMYNPLVELDPITVHQSHLNVPCPQRNQIMQHYVAELTLAAEEADYAVFAGSASGARIVWEIMAAHRQFGQTKADGDLVHSLDTGWYYEW</sequence>
<dbReference type="STRING" id="105231.A0A1Y1HTT3"/>
<organism evidence="2 3">
    <name type="scientific">Klebsormidium nitens</name>
    <name type="common">Green alga</name>
    <name type="synonym">Ulothrix nitens</name>
    <dbReference type="NCBI Taxonomy" id="105231"/>
    <lineage>
        <taxon>Eukaryota</taxon>
        <taxon>Viridiplantae</taxon>
        <taxon>Streptophyta</taxon>
        <taxon>Klebsormidiophyceae</taxon>
        <taxon>Klebsormidiales</taxon>
        <taxon>Klebsormidiaceae</taxon>
        <taxon>Klebsormidium</taxon>
    </lineage>
</organism>
<feature type="region of interest" description="Disordered" evidence="1">
    <location>
        <begin position="416"/>
        <end position="457"/>
    </location>
</feature>
<evidence type="ECO:0000313" key="2">
    <source>
        <dbReference type="EMBL" id="GAQ79248.1"/>
    </source>
</evidence>